<organism evidence="1 2">
    <name type="scientific">Gossypium arboreum</name>
    <name type="common">Tree cotton</name>
    <name type="synonym">Gossypium nanking</name>
    <dbReference type="NCBI Taxonomy" id="29729"/>
    <lineage>
        <taxon>Eukaryota</taxon>
        <taxon>Viridiplantae</taxon>
        <taxon>Streptophyta</taxon>
        <taxon>Embryophyta</taxon>
        <taxon>Tracheophyta</taxon>
        <taxon>Spermatophyta</taxon>
        <taxon>Magnoliopsida</taxon>
        <taxon>eudicotyledons</taxon>
        <taxon>Gunneridae</taxon>
        <taxon>Pentapetalae</taxon>
        <taxon>rosids</taxon>
        <taxon>malvids</taxon>
        <taxon>Malvales</taxon>
        <taxon>Malvaceae</taxon>
        <taxon>Malvoideae</taxon>
        <taxon>Gossypium</taxon>
    </lineage>
</organism>
<proteinExistence type="predicted"/>
<comment type="caution">
    <text evidence="1">The sequence shown here is derived from an EMBL/GenBank/DDBJ whole genome shotgun (WGS) entry which is preliminary data.</text>
</comment>
<dbReference type="EMBL" id="JARKNE010000003">
    <property type="protein sequence ID" value="KAK5839460.1"/>
    <property type="molecule type" value="Genomic_DNA"/>
</dbReference>
<reference evidence="1 2" key="1">
    <citation type="submission" date="2023-03" db="EMBL/GenBank/DDBJ databases">
        <title>WGS of Gossypium arboreum.</title>
        <authorList>
            <person name="Yu D."/>
        </authorList>
    </citation>
    <scope>NUCLEOTIDE SEQUENCE [LARGE SCALE GENOMIC DNA]</scope>
    <source>
        <tissue evidence="1">Leaf</tissue>
    </source>
</reference>
<name>A0ABR0QJG5_GOSAR</name>
<sequence>MSLLPTLVIPPYWIKATSYSFLWDIMFTPLKGPFLYGSTSLLSNRNQPSIGEGSARKPSFLELMDSYQIVVEEGGLLDWALLERYSQNEAKRA</sequence>
<evidence type="ECO:0000313" key="1">
    <source>
        <dbReference type="EMBL" id="KAK5839460.1"/>
    </source>
</evidence>
<keyword evidence="2" id="KW-1185">Reference proteome</keyword>
<dbReference type="Proteomes" id="UP001358586">
    <property type="component" value="Chromosome 3"/>
</dbReference>
<protein>
    <submittedName>
        <fullName evidence="1">Uncharacterized protein</fullName>
    </submittedName>
</protein>
<accession>A0ABR0QJG5</accession>
<gene>
    <name evidence="1" type="ORF">PVK06_008254</name>
</gene>
<evidence type="ECO:0000313" key="2">
    <source>
        <dbReference type="Proteomes" id="UP001358586"/>
    </source>
</evidence>